<dbReference type="AlphaFoldDB" id="A0A232FDB5"/>
<gene>
    <name evidence="2" type="ORF">TSAR_001947</name>
</gene>
<accession>A0A232FDB5</accession>
<protein>
    <submittedName>
        <fullName evidence="2">Uncharacterized protein</fullName>
    </submittedName>
</protein>
<name>A0A232FDB5_9HYME</name>
<reference evidence="2 3" key="1">
    <citation type="journal article" date="2017" name="Curr. Biol.">
        <title>The Evolution of Venom by Co-option of Single-Copy Genes.</title>
        <authorList>
            <person name="Martinson E.O."/>
            <person name="Mrinalini"/>
            <person name="Kelkar Y.D."/>
            <person name="Chang C.H."/>
            <person name="Werren J.H."/>
        </authorList>
    </citation>
    <scope>NUCLEOTIDE SEQUENCE [LARGE SCALE GENOMIC DNA]</scope>
    <source>
        <strain evidence="2 3">Alberta</strain>
        <tissue evidence="2">Whole body</tissue>
    </source>
</reference>
<feature type="chain" id="PRO_5012059426" evidence="1">
    <location>
        <begin position="22"/>
        <end position="200"/>
    </location>
</feature>
<dbReference type="EMBL" id="NNAY01000398">
    <property type="protein sequence ID" value="OXU28665.1"/>
    <property type="molecule type" value="Genomic_DNA"/>
</dbReference>
<proteinExistence type="predicted"/>
<keyword evidence="3" id="KW-1185">Reference proteome</keyword>
<comment type="caution">
    <text evidence="2">The sequence shown here is derived from an EMBL/GenBank/DDBJ whole genome shotgun (WGS) entry which is preliminary data.</text>
</comment>
<evidence type="ECO:0000313" key="2">
    <source>
        <dbReference type="EMBL" id="OXU28665.1"/>
    </source>
</evidence>
<keyword evidence="1" id="KW-0732">Signal</keyword>
<feature type="signal peptide" evidence="1">
    <location>
        <begin position="1"/>
        <end position="21"/>
    </location>
</feature>
<evidence type="ECO:0000256" key="1">
    <source>
        <dbReference type="SAM" id="SignalP"/>
    </source>
</evidence>
<dbReference type="Proteomes" id="UP000215335">
    <property type="component" value="Unassembled WGS sequence"/>
</dbReference>
<organism evidence="2 3">
    <name type="scientific">Trichomalopsis sarcophagae</name>
    <dbReference type="NCBI Taxonomy" id="543379"/>
    <lineage>
        <taxon>Eukaryota</taxon>
        <taxon>Metazoa</taxon>
        <taxon>Ecdysozoa</taxon>
        <taxon>Arthropoda</taxon>
        <taxon>Hexapoda</taxon>
        <taxon>Insecta</taxon>
        <taxon>Pterygota</taxon>
        <taxon>Neoptera</taxon>
        <taxon>Endopterygota</taxon>
        <taxon>Hymenoptera</taxon>
        <taxon>Apocrita</taxon>
        <taxon>Proctotrupomorpha</taxon>
        <taxon>Chalcidoidea</taxon>
        <taxon>Pteromalidae</taxon>
        <taxon>Pteromalinae</taxon>
        <taxon>Trichomalopsis</taxon>
    </lineage>
</organism>
<evidence type="ECO:0000313" key="3">
    <source>
        <dbReference type="Proteomes" id="UP000215335"/>
    </source>
</evidence>
<sequence>MTGNICKIITFFISMSASVMIQEIEAVVGFGAGVPVPGSPNRYEKYVNTCELVYKKHVENKPNVFVAVANNPGICLITRQTNVSNINYQWQIYNYAGIPLGNATKFINRTIAPGDNSSAPTVMVPNFDKPLVAGEDLKSNAPFFKNQNVAGLNYDSREKWLFFLLRNPDSKEERELYRANINGTERKVLFNNKISTDAKE</sequence>